<keyword evidence="2" id="KW-0732">Signal</keyword>
<feature type="domain" description="HSac2" evidence="4">
    <location>
        <begin position="744"/>
        <end position="898"/>
    </location>
</feature>
<dbReference type="GO" id="GO:0046856">
    <property type="term" value="P:phosphatidylinositol dephosphorylation"/>
    <property type="evidence" value="ECO:0007669"/>
    <property type="project" value="TreeGrafter"/>
</dbReference>
<evidence type="ECO:0000313" key="6">
    <source>
        <dbReference type="Proteomes" id="UP000244855"/>
    </source>
</evidence>
<evidence type="ECO:0000259" key="3">
    <source>
        <dbReference type="PROSITE" id="PS50275"/>
    </source>
</evidence>
<dbReference type="PROSITE" id="PS50275">
    <property type="entry name" value="SAC"/>
    <property type="match status" value="1"/>
</dbReference>
<dbReference type="PROSITE" id="PS51791">
    <property type="entry name" value="HSAC2"/>
    <property type="match status" value="1"/>
</dbReference>
<feature type="region of interest" description="Disordered" evidence="1">
    <location>
        <begin position="205"/>
        <end position="274"/>
    </location>
</feature>
<feature type="region of interest" description="Disordered" evidence="1">
    <location>
        <begin position="121"/>
        <end position="176"/>
    </location>
</feature>
<dbReference type="PANTHER" id="PTHR45662">
    <property type="entry name" value="PHOSPHATIDYLINOSITIDE PHOSPHATASE SAC1"/>
    <property type="match status" value="1"/>
</dbReference>
<dbReference type="Pfam" id="PF12456">
    <property type="entry name" value="hSac2"/>
    <property type="match status" value="1"/>
</dbReference>
<dbReference type="OrthoDB" id="405996at2759"/>
<feature type="region of interest" description="Disordered" evidence="1">
    <location>
        <begin position="392"/>
        <end position="419"/>
    </location>
</feature>
<feature type="compositionally biased region" description="Acidic residues" evidence="1">
    <location>
        <begin position="130"/>
        <end position="144"/>
    </location>
</feature>
<reference evidence="5 6" key="1">
    <citation type="journal article" date="2018" name="Sci. Rep.">
        <title>Comparative genomics provides insights into the lifestyle and reveals functional heterogeneity of dark septate endophytic fungi.</title>
        <authorList>
            <person name="Knapp D.G."/>
            <person name="Nemeth J.B."/>
            <person name="Barry K."/>
            <person name="Hainaut M."/>
            <person name="Henrissat B."/>
            <person name="Johnson J."/>
            <person name="Kuo A."/>
            <person name="Lim J.H.P."/>
            <person name="Lipzen A."/>
            <person name="Nolan M."/>
            <person name="Ohm R.A."/>
            <person name="Tamas L."/>
            <person name="Grigoriev I.V."/>
            <person name="Spatafora J.W."/>
            <person name="Nagy L.G."/>
            <person name="Kovacs G.M."/>
        </authorList>
    </citation>
    <scope>NUCLEOTIDE SEQUENCE [LARGE SCALE GENOMIC DNA]</scope>
    <source>
        <strain evidence="5 6">DSE2036</strain>
    </source>
</reference>
<feature type="compositionally biased region" description="Acidic residues" evidence="1">
    <location>
        <begin position="930"/>
        <end position="939"/>
    </location>
</feature>
<dbReference type="InterPro" id="IPR034753">
    <property type="entry name" value="hSac2"/>
</dbReference>
<dbReference type="GO" id="GO:0043812">
    <property type="term" value="F:phosphatidylinositol-4-phosphate phosphatase activity"/>
    <property type="evidence" value="ECO:0007669"/>
    <property type="project" value="TreeGrafter"/>
</dbReference>
<feature type="domain" description="SAC" evidence="3">
    <location>
        <begin position="288"/>
        <end position="674"/>
    </location>
</feature>
<feature type="chain" id="PRO_5015874435" description="SacI domain-containing protein" evidence="2">
    <location>
        <begin position="17"/>
        <end position="1007"/>
    </location>
</feature>
<dbReference type="STRING" id="97972.A0A2V1DSE0"/>
<evidence type="ECO:0000256" key="1">
    <source>
        <dbReference type="SAM" id="MobiDB-lite"/>
    </source>
</evidence>
<dbReference type="Proteomes" id="UP000244855">
    <property type="component" value="Unassembled WGS sequence"/>
</dbReference>
<dbReference type="Pfam" id="PF02383">
    <property type="entry name" value="Syja_N"/>
    <property type="match status" value="1"/>
</dbReference>
<dbReference type="AlphaFoldDB" id="A0A2V1DSE0"/>
<evidence type="ECO:0000256" key="2">
    <source>
        <dbReference type="SAM" id="SignalP"/>
    </source>
</evidence>
<feature type="compositionally biased region" description="Basic and acidic residues" evidence="1">
    <location>
        <begin position="945"/>
        <end position="955"/>
    </location>
</feature>
<name>A0A2V1DSE0_9PLEO</name>
<accession>A0A2V1DSE0</accession>
<evidence type="ECO:0000259" key="4">
    <source>
        <dbReference type="PROSITE" id="PS51791"/>
    </source>
</evidence>
<protein>
    <recommendedName>
        <fullName evidence="7">SacI domain-containing protein</fullName>
    </recommendedName>
</protein>
<feature type="region of interest" description="Disordered" evidence="1">
    <location>
        <begin position="859"/>
        <end position="974"/>
    </location>
</feature>
<feature type="compositionally biased region" description="Low complexity" evidence="1">
    <location>
        <begin position="917"/>
        <end position="929"/>
    </location>
</feature>
<dbReference type="EMBL" id="KZ805361">
    <property type="protein sequence ID" value="PVI01173.1"/>
    <property type="molecule type" value="Genomic_DNA"/>
</dbReference>
<organism evidence="5 6">
    <name type="scientific">Periconia macrospinosa</name>
    <dbReference type="NCBI Taxonomy" id="97972"/>
    <lineage>
        <taxon>Eukaryota</taxon>
        <taxon>Fungi</taxon>
        <taxon>Dikarya</taxon>
        <taxon>Ascomycota</taxon>
        <taxon>Pezizomycotina</taxon>
        <taxon>Dothideomycetes</taxon>
        <taxon>Pleosporomycetidae</taxon>
        <taxon>Pleosporales</taxon>
        <taxon>Massarineae</taxon>
        <taxon>Periconiaceae</taxon>
        <taxon>Periconia</taxon>
    </lineage>
</organism>
<evidence type="ECO:0008006" key="7">
    <source>
        <dbReference type="Google" id="ProtNLM"/>
    </source>
</evidence>
<keyword evidence="6" id="KW-1185">Reference proteome</keyword>
<sequence>MPGLVRKLLVFAAVDGLILQPAPPRNHPPTTQQAIKIDYKGNVGPLLKDRCEEDTTSASLETHGIIGLLKIATSSFLISICGREQVAQIRGKPVYKITDVALIPLASRADADKAIVSAREHVRRRREAEGLGDEDYDSDSEDDAASVTDSLVEEPAAAPTEVKDPVTGQQGPVHGRNTSVAEDVMQHKGLYGRFADKWFSRKGWKTDSRRTQGLSSADDLRRATPKNVESTLPKEEEENPKSPSKPDALPVDDVNVPEPVSPTDIPKALEGQNDSTTNALLPKILRTTKMYFSSGNFFFSYDYDLSHGVGQQNPSSSVPLYKQFDPLYFWNQHIISPFSNAGQHNFVLPIMQGFVGQRAFSIKVVNTNTNSIVIDPESTPDDMELQNIRQKELDTESDSDTNTNTPPDTPPPEPSNGKDFLITLISRRSTNRAGLRYLRRGVDDEGNTANTVETEQILSSSTWNTTQDTIFSFTQLRGSIPLFFSQSPYSLKPQVATWGSTETNAKAFRRHFADISSRYGTIYSASLVDKHGTEAKIGELYERHSKILNENGGMDGKGKKLDFEWFDFHNVCRGMRFENVSKLMDTLGPFFKSTGWTEISNDQIVHKQSGVVRTNCMDCLDRTNVVQSACARTALEAQLSAGSFSIDLQNDPSTSWFNTLWADNGDAISRQYAGTAALKGDFTRTRKRQITGALTDFGLTLTRYYNNIVNDYFAQALIDYLLGRATDTIFAEFEADMKSSDYFIDLRKVRQAAIERSAGIVIEDKDEDLIHGWTLSVPTHANVLKTATFEEAVLLLTEKALYFCRLDWGTEKVREFERIPLDDVKGVFRGVYITSTLAQRHMDEAKNVGFVLRYNTEDPSGGGELVRRNTRSLDSGNTGAPSDHKKSSGGEGGGARFLAFKALPPSSTIAPRPPSSPSLSASNTSLSAPDVDDTPETEQEVVKSICEEIAREANKLRRNKTGSGEEQGKDEEGLVVEEKDVVSVADAKKSTGYLEQLGYAVKKMVWS</sequence>
<proteinExistence type="predicted"/>
<dbReference type="InterPro" id="IPR022158">
    <property type="entry name" value="Inositol_phosphatase"/>
</dbReference>
<dbReference type="InterPro" id="IPR002013">
    <property type="entry name" value="SAC_dom"/>
</dbReference>
<gene>
    <name evidence="5" type="ORF">DM02DRAFT_613800</name>
</gene>
<feature type="signal peptide" evidence="2">
    <location>
        <begin position="1"/>
        <end position="16"/>
    </location>
</feature>
<dbReference type="GO" id="GO:0005783">
    <property type="term" value="C:endoplasmic reticulum"/>
    <property type="evidence" value="ECO:0007669"/>
    <property type="project" value="TreeGrafter"/>
</dbReference>
<dbReference type="PANTHER" id="PTHR45662:SF7">
    <property type="entry name" value="SACI DOMAIN PROTEIN (AFU_ORTHOLOGUE AFUA_1G15890)"/>
    <property type="match status" value="1"/>
</dbReference>
<evidence type="ECO:0000313" key="5">
    <source>
        <dbReference type="EMBL" id="PVI01173.1"/>
    </source>
</evidence>